<organism evidence="1 2">
    <name type="scientific">Eiseniibacteriota bacterium</name>
    <dbReference type="NCBI Taxonomy" id="2212470"/>
    <lineage>
        <taxon>Bacteria</taxon>
        <taxon>Candidatus Eiseniibacteriota</taxon>
    </lineage>
</organism>
<dbReference type="Proteomes" id="UP000696931">
    <property type="component" value="Unassembled WGS sequence"/>
</dbReference>
<reference evidence="1" key="1">
    <citation type="submission" date="2020-07" db="EMBL/GenBank/DDBJ databases">
        <title>Huge and variable diversity of episymbiotic CPR bacteria and DPANN archaea in groundwater ecosystems.</title>
        <authorList>
            <person name="He C.Y."/>
            <person name="Keren R."/>
            <person name="Whittaker M."/>
            <person name="Farag I.F."/>
            <person name="Doudna J."/>
            <person name="Cate J.H.D."/>
            <person name="Banfield J.F."/>
        </authorList>
    </citation>
    <scope>NUCLEOTIDE SEQUENCE</scope>
    <source>
        <strain evidence="1">NC_groundwater_1813_Pr3_B-0.1um_71_17</strain>
    </source>
</reference>
<accession>A0A933SE96</accession>
<comment type="caution">
    <text evidence="1">The sequence shown here is derived from an EMBL/GenBank/DDBJ whole genome shotgun (WGS) entry which is preliminary data.</text>
</comment>
<evidence type="ECO:0000313" key="2">
    <source>
        <dbReference type="Proteomes" id="UP000696931"/>
    </source>
</evidence>
<evidence type="ECO:0000313" key="1">
    <source>
        <dbReference type="EMBL" id="MBI5170527.1"/>
    </source>
</evidence>
<dbReference type="EMBL" id="JACRIW010000097">
    <property type="protein sequence ID" value="MBI5170527.1"/>
    <property type="molecule type" value="Genomic_DNA"/>
</dbReference>
<name>A0A933SE96_UNCEI</name>
<dbReference type="AlphaFoldDB" id="A0A933SE96"/>
<proteinExistence type="predicted"/>
<sequence length="214" mass="23769">MSRLPQELPALPLTRLDGREPFREGSAPAGFDLLEFWRWSGSDVIGNTLRGAMAEFLVARALGIATDVRDEWNAWDLETADGLRIEVKCSGYVQAWAQKSLSAPSFGVARRAGWTRALGEFSKRQARWSDVFVFALHAHRDKPAADPLDLAQWRFLVIPTSTIDERCGKQKKIAPSSLSKLGGEWVAYAQLRAAFERTASNMPAPVRASDDPVR</sequence>
<protein>
    <submittedName>
        <fullName evidence="1">Uncharacterized protein</fullName>
    </submittedName>
</protein>
<gene>
    <name evidence="1" type="ORF">HZA61_13650</name>
</gene>